<dbReference type="InterPro" id="IPR009057">
    <property type="entry name" value="Homeodomain-like_sf"/>
</dbReference>
<evidence type="ECO:0000256" key="2">
    <source>
        <dbReference type="ARBA" id="ARBA00023125"/>
    </source>
</evidence>
<sequence>MSRIEEIRSNAIELIALHGFGAVSLRQLAKSCGLQAGSLYAYYRSKDDLLQDLIASYLEDLQQSWQESSENRDDPVRTLVDFIAHHLEFQSTRRAESLIASMDLRNLPEHSRRHVIAMKAGYERELKDILASGERQGLFSQDIMTSTALLSMLTGLCLWQEKGEDDFNLLVRSCQRIALQIASMSPNPGTYGVQSPVFS</sequence>
<evidence type="ECO:0000259" key="5">
    <source>
        <dbReference type="PROSITE" id="PS50977"/>
    </source>
</evidence>
<dbReference type="Pfam" id="PF17932">
    <property type="entry name" value="TetR_C_24"/>
    <property type="match status" value="1"/>
</dbReference>
<dbReference type="AlphaFoldDB" id="A0A7W4QC54"/>
<dbReference type="SUPFAM" id="SSF46689">
    <property type="entry name" value="Homeodomain-like"/>
    <property type="match status" value="1"/>
</dbReference>
<accession>A0A7W4QC54</accession>
<proteinExistence type="predicted"/>
<dbReference type="InterPro" id="IPR036271">
    <property type="entry name" value="Tet_transcr_reg_TetR-rel_C_sf"/>
</dbReference>
<dbReference type="InterPro" id="IPR001647">
    <property type="entry name" value="HTH_TetR"/>
</dbReference>
<dbReference type="PANTHER" id="PTHR47506:SF1">
    <property type="entry name" value="HTH-TYPE TRANSCRIPTIONAL REGULATOR YJDC"/>
    <property type="match status" value="1"/>
</dbReference>
<feature type="domain" description="HTH tetR-type" evidence="5">
    <location>
        <begin position="1"/>
        <end position="61"/>
    </location>
</feature>
<keyword evidence="7" id="KW-1185">Reference proteome</keyword>
<keyword evidence="2 4" id="KW-0238">DNA-binding</keyword>
<dbReference type="Pfam" id="PF00440">
    <property type="entry name" value="TetR_N"/>
    <property type="match status" value="1"/>
</dbReference>
<evidence type="ECO:0000256" key="1">
    <source>
        <dbReference type="ARBA" id="ARBA00023015"/>
    </source>
</evidence>
<dbReference type="PROSITE" id="PS50977">
    <property type="entry name" value="HTH_TETR_2"/>
    <property type="match status" value="1"/>
</dbReference>
<dbReference type="Proteomes" id="UP000542720">
    <property type="component" value="Unassembled WGS sequence"/>
</dbReference>
<feature type="DNA-binding region" description="H-T-H motif" evidence="4">
    <location>
        <begin position="24"/>
        <end position="43"/>
    </location>
</feature>
<name>A0A7W4QC54_9GAMM</name>
<dbReference type="Gene3D" id="1.10.10.60">
    <property type="entry name" value="Homeodomain-like"/>
    <property type="match status" value="1"/>
</dbReference>
<dbReference type="EMBL" id="JACJUD010000008">
    <property type="protein sequence ID" value="MBB2497339.1"/>
    <property type="molecule type" value="Genomic_DNA"/>
</dbReference>
<protein>
    <submittedName>
        <fullName evidence="6">TetR family transcriptional regulator</fullName>
    </submittedName>
</protein>
<dbReference type="GO" id="GO:0003677">
    <property type="term" value="F:DNA binding"/>
    <property type="evidence" value="ECO:0007669"/>
    <property type="project" value="UniProtKB-UniRule"/>
</dbReference>
<keyword evidence="3" id="KW-0804">Transcription</keyword>
<dbReference type="PANTHER" id="PTHR47506">
    <property type="entry name" value="TRANSCRIPTIONAL REGULATORY PROTEIN"/>
    <property type="match status" value="1"/>
</dbReference>
<dbReference type="Gene3D" id="1.10.357.10">
    <property type="entry name" value="Tetracycline Repressor, domain 2"/>
    <property type="match status" value="1"/>
</dbReference>
<comment type="caution">
    <text evidence="6">The sequence shown here is derived from an EMBL/GenBank/DDBJ whole genome shotgun (WGS) entry which is preliminary data.</text>
</comment>
<gene>
    <name evidence="6" type="ORF">H3H51_20150</name>
</gene>
<evidence type="ECO:0000313" key="7">
    <source>
        <dbReference type="Proteomes" id="UP000542720"/>
    </source>
</evidence>
<dbReference type="SUPFAM" id="SSF48498">
    <property type="entry name" value="Tetracyclin repressor-like, C-terminal domain"/>
    <property type="match status" value="1"/>
</dbReference>
<evidence type="ECO:0000256" key="4">
    <source>
        <dbReference type="PROSITE-ProRule" id="PRU00335"/>
    </source>
</evidence>
<reference evidence="6 7" key="1">
    <citation type="submission" date="2020-08" db="EMBL/GenBank/DDBJ databases">
        <authorList>
            <person name="Kim C.M."/>
        </authorList>
    </citation>
    <scope>NUCLEOTIDE SEQUENCE [LARGE SCALE GENOMIC DNA]</scope>
    <source>
        <strain evidence="6 7">UL070</strain>
    </source>
</reference>
<dbReference type="RefSeq" id="WP_183090870.1">
    <property type="nucleotide sequence ID" value="NZ_JACJUD010000008.1"/>
</dbReference>
<organism evidence="6 7">
    <name type="scientific">Aquipseudomonas ullengensis</name>
    <dbReference type="NCBI Taxonomy" id="2759166"/>
    <lineage>
        <taxon>Bacteria</taxon>
        <taxon>Pseudomonadati</taxon>
        <taxon>Pseudomonadota</taxon>
        <taxon>Gammaproteobacteria</taxon>
        <taxon>Pseudomonadales</taxon>
        <taxon>Pseudomonadaceae</taxon>
        <taxon>Aquipseudomonas</taxon>
    </lineage>
</organism>
<keyword evidence="1" id="KW-0805">Transcription regulation</keyword>
<evidence type="ECO:0000313" key="6">
    <source>
        <dbReference type="EMBL" id="MBB2497339.1"/>
    </source>
</evidence>
<dbReference type="InterPro" id="IPR041490">
    <property type="entry name" value="KstR2_TetR_C"/>
</dbReference>
<dbReference type="PRINTS" id="PR00455">
    <property type="entry name" value="HTHTETR"/>
</dbReference>
<evidence type="ECO:0000256" key="3">
    <source>
        <dbReference type="ARBA" id="ARBA00023163"/>
    </source>
</evidence>